<proteinExistence type="predicted"/>
<dbReference type="EMBL" id="BMMW01000006">
    <property type="protein sequence ID" value="GGK67625.1"/>
    <property type="molecule type" value="Genomic_DNA"/>
</dbReference>
<evidence type="ECO:0000313" key="1">
    <source>
        <dbReference type="EMBL" id="GGK67625.1"/>
    </source>
</evidence>
<comment type="caution">
    <text evidence="1">The sequence shown here is derived from an EMBL/GenBank/DDBJ whole genome shotgun (WGS) entry which is preliminary data.</text>
</comment>
<dbReference type="RefSeq" id="WP_188831034.1">
    <property type="nucleotide sequence ID" value="NZ_BMMW01000006.1"/>
</dbReference>
<reference evidence="1" key="2">
    <citation type="submission" date="2020-09" db="EMBL/GenBank/DDBJ databases">
        <authorList>
            <person name="Sun Q."/>
            <person name="Zhou Y."/>
        </authorList>
    </citation>
    <scope>NUCLEOTIDE SEQUENCE</scope>
    <source>
        <strain evidence="1">CGMCC 4.7278</strain>
    </source>
</reference>
<accession>A0A917VE22</accession>
<reference evidence="1" key="1">
    <citation type="journal article" date="2014" name="Int. J. Syst. Evol. Microbiol.">
        <title>Complete genome sequence of Corynebacterium casei LMG S-19264T (=DSM 44701T), isolated from a smear-ripened cheese.</title>
        <authorList>
            <consortium name="US DOE Joint Genome Institute (JGI-PGF)"/>
            <person name="Walter F."/>
            <person name="Albersmeier A."/>
            <person name="Kalinowski J."/>
            <person name="Ruckert C."/>
        </authorList>
    </citation>
    <scope>NUCLEOTIDE SEQUENCE</scope>
    <source>
        <strain evidence="1">CGMCC 4.7278</strain>
    </source>
</reference>
<organism evidence="1 2">
    <name type="scientific">Nocardia camponoti</name>
    <dbReference type="NCBI Taxonomy" id="1616106"/>
    <lineage>
        <taxon>Bacteria</taxon>
        <taxon>Bacillati</taxon>
        <taxon>Actinomycetota</taxon>
        <taxon>Actinomycetes</taxon>
        <taxon>Mycobacteriales</taxon>
        <taxon>Nocardiaceae</taxon>
        <taxon>Nocardia</taxon>
    </lineage>
</organism>
<keyword evidence="2" id="KW-1185">Reference proteome</keyword>
<evidence type="ECO:0000313" key="2">
    <source>
        <dbReference type="Proteomes" id="UP000612956"/>
    </source>
</evidence>
<protein>
    <submittedName>
        <fullName evidence="1">Uncharacterized protein</fullName>
    </submittedName>
</protein>
<sequence>MVSVWPQSYETAAKECYALAKEYQTVYNPLQGVLLDVSAMAGGYQAVKSWSKSYDQRASALVLVATGLVRALQHFGDILTAAEYNWKAGEYNANEGANRGERPALPGGFPSELPYSPDKVVGIASSGSNSRGLESDIPDLRDSVAALIPGGEIPDGDTDKLARAATALKTFATSTPVEFGSYRLKQVAAGLQRNYGKESRDIPNLVAHLETMATSAHDLETAAKDIAAATAAHSEPLSTMRTDMNNRFAAVVVGASIVIAHSLVTIRKSRSVDQLEPDVMKIAASALATPINTFLTTLSGLTFSTAVLGVGDLPTIEGLVIVIVPIDGRGGDGYKTPAKGTAEYEKRIAELAKDPAHGGEVTPKSRREAEVGLELERRGDLKGPIERAQFVNGKDMGEFKDANGQYWDVKAPTDTFQQGPYAGQPMPPGTRGIYDRAQLEQKIENELYEGENVIVDTNNLSANGAADLRALIASRPEWAGKVVIC</sequence>
<dbReference type="AlphaFoldDB" id="A0A917VE22"/>
<gene>
    <name evidence="1" type="ORF">GCM10011591_44730</name>
</gene>
<dbReference type="Proteomes" id="UP000612956">
    <property type="component" value="Unassembled WGS sequence"/>
</dbReference>
<name>A0A917VE22_9NOCA</name>